<protein>
    <recommendedName>
        <fullName evidence="4">YtkA-like domain-containing protein</fullName>
    </recommendedName>
</protein>
<name>A0A5S3Z7D6_9GAMM</name>
<reference evidence="3" key="2">
    <citation type="submission" date="2019-06" db="EMBL/GenBank/DDBJ databases">
        <title>Co-occurence of chitin degradation, pigmentation and bioactivity in marine Pseudoalteromonas.</title>
        <authorList>
            <person name="Sonnenschein E.C."/>
            <person name="Bech P.K."/>
        </authorList>
    </citation>
    <scope>NUCLEOTIDE SEQUENCE [LARGE SCALE GENOMIC DNA]</scope>
    <source>
        <strain evidence="3">S2897</strain>
    </source>
</reference>
<evidence type="ECO:0008006" key="4">
    <source>
        <dbReference type="Google" id="ProtNLM"/>
    </source>
</evidence>
<dbReference type="AlphaFoldDB" id="A0A5S3Z7D6"/>
<sequence>MTKSITSPRFEREKTYHSSGHPLRSGVGVLICTLLLIAGCDSDSTTSIENLSTNTNCCEHQQQTHQDITFALSTEQVHPENPFAIKLTLPKHTQVIKAHLEGVGMYMGRIPVLFNKVGAGTWVANTQVGSCSEPTMRWQLVVETAQNTQQQIHHFQFISTPAY</sequence>
<organism evidence="2 3">
    <name type="scientific">Pseudoalteromonas ruthenica</name>
    <dbReference type="NCBI Taxonomy" id="151081"/>
    <lineage>
        <taxon>Bacteria</taxon>
        <taxon>Pseudomonadati</taxon>
        <taxon>Pseudomonadota</taxon>
        <taxon>Gammaproteobacteria</taxon>
        <taxon>Alteromonadales</taxon>
        <taxon>Pseudoalteromonadaceae</taxon>
        <taxon>Pseudoalteromonas</taxon>
    </lineage>
</organism>
<accession>A0A5S3Z7D6</accession>
<comment type="caution">
    <text evidence="2">The sequence shown here is derived from an EMBL/GenBank/DDBJ whole genome shotgun (WGS) entry which is preliminary data.</text>
</comment>
<dbReference type="EMBL" id="PNCG01000002">
    <property type="protein sequence ID" value="TMP88174.1"/>
    <property type="molecule type" value="Genomic_DNA"/>
</dbReference>
<proteinExistence type="predicted"/>
<dbReference type="RefSeq" id="WP_138547173.1">
    <property type="nucleotide sequence ID" value="NZ_PNCG01000002.1"/>
</dbReference>
<evidence type="ECO:0000313" key="2">
    <source>
        <dbReference type="EMBL" id="TMP88174.1"/>
    </source>
</evidence>
<reference evidence="2 3" key="1">
    <citation type="submission" date="2017-12" db="EMBL/GenBank/DDBJ databases">
        <authorList>
            <person name="Paulsen S."/>
            <person name="Gram L.K."/>
        </authorList>
    </citation>
    <scope>NUCLEOTIDE SEQUENCE [LARGE SCALE GENOMIC DNA]</scope>
    <source>
        <strain evidence="2 3">S2897</strain>
    </source>
</reference>
<dbReference type="Proteomes" id="UP000305874">
    <property type="component" value="Unassembled WGS sequence"/>
</dbReference>
<evidence type="ECO:0000313" key="3">
    <source>
        <dbReference type="Proteomes" id="UP000305874"/>
    </source>
</evidence>
<gene>
    <name evidence="2" type="ORF">CWC05_01670</name>
</gene>
<feature type="region of interest" description="Disordered" evidence="1">
    <location>
        <begin position="1"/>
        <end position="20"/>
    </location>
</feature>
<evidence type="ECO:0000256" key="1">
    <source>
        <dbReference type="SAM" id="MobiDB-lite"/>
    </source>
</evidence>